<comment type="similarity">
    <text evidence="2 14">Belongs to the RNA polymerase beta chain family.</text>
</comment>
<dbReference type="FunFam" id="2.40.270.10:FF:000011">
    <property type="entry name" value="DNA-directed RNA polymerase subunit beta"/>
    <property type="match status" value="1"/>
</dbReference>
<keyword evidence="4 15" id="KW-0240">DNA-directed RNA polymerase</keyword>
<dbReference type="InterPro" id="IPR037034">
    <property type="entry name" value="RNA_pol_Rpb2_2_sf"/>
</dbReference>
<dbReference type="Gene3D" id="2.40.50.150">
    <property type="match status" value="1"/>
</dbReference>
<evidence type="ECO:0000259" key="23">
    <source>
        <dbReference type="Pfam" id="PF04567"/>
    </source>
</evidence>
<evidence type="ECO:0000256" key="3">
    <source>
        <dbReference type="ARBA" id="ARBA00011206"/>
    </source>
</evidence>
<gene>
    <name evidence="24" type="ORF">FA10DRAFT_269701</name>
</gene>
<dbReference type="InterPro" id="IPR015712">
    <property type="entry name" value="DNA-dir_RNA_pol_su2"/>
</dbReference>
<dbReference type="CDD" id="cd00653">
    <property type="entry name" value="RNA_pol_B_RPB2"/>
    <property type="match status" value="1"/>
</dbReference>
<dbReference type="EMBL" id="KZ819641">
    <property type="protein sequence ID" value="PWN87092.1"/>
    <property type="molecule type" value="Genomic_DNA"/>
</dbReference>
<evidence type="ECO:0000256" key="5">
    <source>
        <dbReference type="ARBA" id="ARBA00022679"/>
    </source>
</evidence>
<feature type="domain" description="RNA polymerase beta subunit protrusion" evidence="20">
    <location>
        <begin position="144"/>
        <end position="523"/>
    </location>
</feature>
<feature type="domain" description="RNA polymerase Rpb2" evidence="22">
    <location>
        <begin position="650"/>
        <end position="711"/>
    </location>
</feature>
<keyword evidence="25" id="KW-1185">Reference proteome</keyword>
<evidence type="ECO:0000256" key="9">
    <source>
        <dbReference type="ARBA" id="ARBA00022833"/>
    </source>
</evidence>
<evidence type="ECO:0000256" key="2">
    <source>
        <dbReference type="ARBA" id="ARBA00006835"/>
    </source>
</evidence>
<evidence type="ECO:0000259" key="19">
    <source>
        <dbReference type="Pfam" id="PF04561"/>
    </source>
</evidence>
<evidence type="ECO:0000313" key="25">
    <source>
        <dbReference type="Proteomes" id="UP000245768"/>
    </source>
</evidence>
<dbReference type="Gene3D" id="2.40.270.10">
    <property type="entry name" value="DNA-directed RNA polymerase, subunit 2, domain 6"/>
    <property type="match status" value="1"/>
</dbReference>
<feature type="domain" description="RNA polymerase Rpb2" evidence="18">
    <location>
        <begin position="1157"/>
        <end position="1242"/>
    </location>
</feature>
<proteinExistence type="inferred from homology"/>
<evidence type="ECO:0000256" key="13">
    <source>
        <dbReference type="ARBA" id="ARBA00053978"/>
    </source>
</evidence>
<evidence type="ECO:0000256" key="4">
    <source>
        <dbReference type="ARBA" id="ARBA00022478"/>
    </source>
</evidence>
<dbReference type="GO" id="GO:0008270">
    <property type="term" value="F:zinc ion binding"/>
    <property type="evidence" value="ECO:0007669"/>
    <property type="project" value="UniProtKB-KW"/>
</dbReference>
<dbReference type="Pfam" id="PF04565">
    <property type="entry name" value="RNA_pol_Rpb2_3"/>
    <property type="match status" value="1"/>
</dbReference>
<dbReference type="SUPFAM" id="SSF64484">
    <property type="entry name" value="beta and beta-prime subunits of DNA dependent RNA-polymerase"/>
    <property type="match status" value="1"/>
</dbReference>
<dbReference type="Gene3D" id="3.90.1110.10">
    <property type="entry name" value="RNA polymerase Rpb2, domain 2"/>
    <property type="match status" value="1"/>
</dbReference>
<feature type="domain" description="RNA polymerase Rpb2" evidence="21">
    <location>
        <begin position="550"/>
        <end position="613"/>
    </location>
</feature>
<dbReference type="FunFam" id="3.90.1070.20:FF:000002">
    <property type="entry name" value="DNA-directed RNA polymerase subunit beta"/>
    <property type="match status" value="1"/>
</dbReference>
<sequence>MAPKKQPARQRQPAKKKHPEEGEDRTGDVEEWALGNSSGSGSGVKLDEDSQRQDPDYDEVPLSRYFEAKDAVAREQKPNQDVRLPEAQWSSKMSDLASAMARSGQGDDIAAIKAKALSGKGLTDPIKRVEDKWELLPAFLQVKGLVKQHIDSFNFFIDKDLKNIVKANDRVTSDIDPKFFLRYTDIEVGMPERSDADATNKEVFPHECRLRDMTYSAPILVKIEYYRGGKTVRRRNVCIGKLPIMLRSNRCWLKDRSERELAGMNECPLDPGGYFVVKGTEKVILVQEQLSKNRIILEADSKKGTVNASVTSSTHERKSKSYVLTKHGKIYLKHNSIRDDIPIAIVFKALGIQSDREILQLCAGNDDAYKETFSINLEEAARAKIYTSRQAQNYIGARVKLNRKPTMMRRPIYEDAIDVLANVVMAHVPVERLNFRPKAIYIATMVRRVIMCMHNDKLVDDRDYVGNKRLELAGQLLALLFEDLFKKFNHDLKLNIDKILKKPNRTQEFDAYTQLSFHNESITNGFVRAISTGNWSLKRFKMERAGITHVLSRLSFISALGMMTRISSQFEKTRKVSGPRALQPSQWGMLCPSDTPEGEACGLVKNLALMTHITTDVDEEPIYKVAFMLGVEDINLITGAELYRHDSFVVYINGCVLGLTRFPVRFVQSFRKLRRAGRISEFVSIYTNSHHRAVHIASDGGRICRPMIIVEAGRPRVTTEHIKDLKRKEKTFDDFLSEGLIEYLDVNEENDSFIALYEDNITDQTTHLEIEPFTLLGAVAGLIPYPHHNQSPRNTYQSAMGKQAIGAIAYNQLNRIDTLLYLLVYPQQPMVKTKTIELIGYDKLPAGQNAMVAVMSFSGYDIEDALVLNKGSIERGFGRCQVLRKQTTQIKRYPNGTFDRFADAAVDADGNKAARYQTLQADGIAGVGERLEEADIYVNKQVPANANDNSAAAIANSATATTAEYKHQPMVYKNKVPAYVDQVLITESEMDQTLVKVLLRQTRIPELGDKFSSRHGQKGVCGLISPQADMPFTDQGINPDVIMNPHGFPSRMTVGKMIELLSGKAGVITGKLQYGTAFGGSKVEDMSRILVENGYSYAGKDFLTSGITGEPMEAYVYFGPIYYQKLKHMVMDKMHARARGPRAILTRQPTEGRSRDGGLRLGEMERDCLIGYGATQLLLERLMISSDAFVVNACQRCGLLGYNGYCVYCKSSKDVVKLTIPYATKLLFQELMAMQVVPRLVLEDAV</sequence>
<evidence type="ECO:0000256" key="15">
    <source>
        <dbReference type="RuleBase" id="RU363031"/>
    </source>
</evidence>
<dbReference type="InterPro" id="IPR007641">
    <property type="entry name" value="RNA_pol_Rpb2_7"/>
</dbReference>
<evidence type="ECO:0000259" key="22">
    <source>
        <dbReference type="Pfam" id="PF04566"/>
    </source>
</evidence>
<dbReference type="NCBIfam" id="NF007175">
    <property type="entry name" value="PRK09606.1"/>
    <property type="match status" value="1"/>
</dbReference>
<feature type="region of interest" description="Disordered" evidence="16">
    <location>
        <begin position="70"/>
        <end position="89"/>
    </location>
</feature>
<evidence type="ECO:0000256" key="10">
    <source>
        <dbReference type="ARBA" id="ARBA00023163"/>
    </source>
</evidence>
<dbReference type="Gene3D" id="3.90.1800.10">
    <property type="entry name" value="RNA polymerase alpha subunit dimerisation domain"/>
    <property type="match status" value="1"/>
</dbReference>
<feature type="compositionally biased region" description="Basic residues" evidence="16">
    <location>
        <begin position="1"/>
        <end position="17"/>
    </location>
</feature>
<feature type="compositionally biased region" description="Basic and acidic residues" evidence="16">
    <location>
        <begin position="45"/>
        <end position="55"/>
    </location>
</feature>
<dbReference type="PROSITE" id="PS01166">
    <property type="entry name" value="RNA_POL_BETA"/>
    <property type="match status" value="1"/>
</dbReference>
<feature type="domain" description="RNA polymerase Rpb2" evidence="23">
    <location>
        <begin position="732"/>
        <end position="764"/>
    </location>
</feature>
<comment type="subunit">
    <text evidence="3">Component of the RNA polymerase III (Pol III) complex consisting of 17 subunits.</text>
</comment>
<feature type="domain" description="DNA-directed RNA polymerase subunit 2 hybrid-binding" evidence="17">
    <location>
        <begin position="779"/>
        <end position="1155"/>
    </location>
</feature>
<keyword evidence="5 15" id="KW-0808">Transferase</keyword>
<dbReference type="Proteomes" id="UP000245768">
    <property type="component" value="Unassembled WGS sequence"/>
</dbReference>
<comment type="subcellular location">
    <subcellularLocation>
        <location evidence="1">Nucleus</location>
    </subcellularLocation>
</comment>
<dbReference type="GO" id="GO:0006386">
    <property type="term" value="P:termination of RNA polymerase III transcription"/>
    <property type="evidence" value="ECO:0007669"/>
    <property type="project" value="UniProtKB-ARBA"/>
</dbReference>
<dbReference type="Pfam" id="PF00562">
    <property type="entry name" value="RNA_pol_Rpb2_6"/>
    <property type="match status" value="1"/>
</dbReference>
<keyword evidence="10 15" id="KW-0804">Transcription</keyword>
<dbReference type="InterPro" id="IPR014724">
    <property type="entry name" value="RNA_pol_RPB2_OB-fold"/>
</dbReference>
<dbReference type="STRING" id="215250.A0A316YD02"/>
<dbReference type="InterPro" id="IPR007647">
    <property type="entry name" value="RNA_pol_Rpb2_5"/>
</dbReference>
<dbReference type="FunFam" id="3.90.1110.10:FF:000006">
    <property type="entry name" value="DNA-directed RNA polymerase subunit beta"/>
    <property type="match status" value="1"/>
</dbReference>
<dbReference type="FunFam" id="3.90.1100.10:FF:000020">
    <property type="entry name" value="DNA-directed RNA polymerase subunit beta"/>
    <property type="match status" value="1"/>
</dbReference>
<evidence type="ECO:0000259" key="21">
    <source>
        <dbReference type="Pfam" id="PF04565"/>
    </source>
</evidence>
<dbReference type="OrthoDB" id="10248617at2759"/>
<keyword evidence="8" id="KW-0863">Zinc-finger</keyword>
<feature type="compositionally biased region" description="Basic and acidic residues" evidence="16">
    <location>
        <begin position="70"/>
        <end position="84"/>
    </location>
</feature>
<dbReference type="InterPro" id="IPR007642">
    <property type="entry name" value="RNA_pol_Rpb2_2"/>
</dbReference>
<evidence type="ECO:0000256" key="1">
    <source>
        <dbReference type="ARBA" id="ARBA00004123"/>
    </source>
</evidence>
<dbReference type="GO" id="GO:0003899">
    <property type="term" value="F:DNA-directed RNA polymerase activity"/>
    <property type="evidence" value="ECO:0007669"/>
    <property type="project" value="UniProtKB-EC"/>
</dbReference>
<dbReference type="GeneID" id="37044766"/>
<dbReference type="RefSeq" id="XP_025374290.1">
    <property type="nucleotide sequence ID" value="XM_025522850.1"/>
</dbReference>
<organism evidence="24 25">
    <name type="scientific">Acaromyces ingoldii</name>
    <dbReference type="NCBI Taxonomy" id="215250"/>
    <lineage>
        <taxon>Eukaryota</taxon>
        <taxon>Fungi</taxon>
        <taxon>Dikarya</taxon>
        <taxon>Basidiomycota</taxon>
        <taxon>Ustilaginomycotina</taxon>
        <taxon>Exobasidiomycetes</taxon>
        <taxon>Exobasidiales</taxon>
        <taxon>Cryptobasidiaceae</taxon>
        <taxon>Acaromyces</taxon>
    </lineage>
</organism>
<evidence type="ECO:0000313" key="24">
    <source>
        <dbReference type="EMBL" id="PWN87092.1"/>
    </source>
</evidence>
<evidence type="ECO:0000259" key="18">
    <source>
        <dbReference type="Pfam" id="PF04560"/>
    </source>
</evidence>
<feature type="region of interest" description="Disordered" evidence="16">
    <location>
        <begin position="1"/>
        <end position="61"/>
    </location>
</feature>
<dbReference type="GO" id="GO:0005634">
    <property type="term" value="C:nucleus"/>
    <property type="evidence" value="ECO:0007669"/>
    <property type="project" value="UniProtKB-SubCell"/>
</dbReference>
<dbReference type="PANTHER" id="PTHR20856">
    <property type="entry name" value="DNA-DIRECTED RNA POLYMERASE I SUBUNIT 2"/>
    <property type="match status" value="1"/>
</dbReference>
<dbReference type="Pfam" id="PF04561">
    <property type="entry name" value="RNA_pol_Rpb2_2"/>
    <property type="match status" value="1"/>
</dbReference>
<dbReference type="InterPro" id="IPR007120">
    <property type="entry name" value="DNA-dir_RNAP_su2_dom"/>
</dbReference>
<feature type="domain" description="RNA polymerase Rpb2" evidence="19">
    <location>
        <begin position="292"/>
        <end position="471"/>
    </location>
</feature>
<dbReference type="InterPro" id="IPR007646">
    <property type="entry name" value="RNA_pol_Rpb2_4"/>
</dbReference>
<comment type="function">
    <text evidence="13">DNA-dependent RNA polymerase catalyzes the transcription of DNA into RNA using the four ribonucleoside triphosphates as substrates. Second largest core component of RNA polymerase III which synthesizes small RNAs, such as 5S rRNA and tRNAs. Proposed to contribute to the polymerase catalytic activity and forms the polymerase active center together with the largest subunit. Pol III is composed of mobile elements and RPC2 is part of the core element with the central large cleft and probably a clamp element that moves to open and close the cleft.</text>
</comment>
<name>A0A316YD02_9BASI</name>
<evidence type="ECO:0000259" key="17">
    <source>
        <dbReference type="Pfam" id="PF00562"/>
    </source>
</evidence>
<evidence type="ECO:0000256" key="6">
    <source>
        <dbReference type="ARBA" id="ARBA00022695"/>
    </source>
</evidence>
<evidence type="ECO:0000256" key="12">
    <source>
        <dbReference type="ARBA" id="ARBA00048552"/>
    </source>
</evidence>
<evidence type="ECO:0000256" key="8">
    <source>
        <dbReference type="ARBA" id="ARBA00022771"/>
    </source>
</evidence>
<dbReference type="Gene3D" id="3.90.1070.20">
    <property type="match status" value="1"/>
</dbReference>
<evidence type="ECO:0000256" key="16">
    <source>
        <dbReference type="SAM" id="MobiDB-lite"/>
    </source>
</evidence>
<dbReference type="Pfam" id="PF04560">
    <property type="entry name" value="RNA_pol_Rpb2_7"/>
    <property type="match status" value="1"/>
</dbReference>
<reference evidence="24" key="1">
    <citation type="journal article" date="2018" name="Mol. Biol. Evol.">
        <title>Broad Genomic Sampling Reveals a Smut Pathogenic Ancestry of the Fungal Clade Ustilaginomycotina.</title>
        <authorList>
            <person name="Kijpornyongpan T."/>
            <person name="Mondo S.J."/>
            <person name="Barry K."/>
            <person name="Sandor L."/>
            <person name="Lee J."/>
            <person name="Lipzen A."/>
            <person name="Pangilinan J."/>
            <person name="LaButti K."/>
            <person name="Hainaut M."/>
            <person name="Henrissat B."/>
            <person name="Grigoriev I.V."/>
            <person name="Spatafora J.W."/>
            <person name="Aime M.C."/>
        </authorList>
    </citation>
    <scope>NUCLEOTIDE SEQUENCE [LARGE SCALE GENOMIC DNA]</scope>
    <source>
        <strain evidence="24">MCA 4198</strain>
    </source>
</reference>
<dbReference type="InterPro" id="IPR007121">
    <property type="entry name" value="RNA_pol_bsu_CS"/>
</dbReference>
<evidence type="ECO:0000259" key="20">
    <source>
        <dbReference type="Pfam" id="PF04563"/>
    </source>
</evidence>
<evidence type="ECO:0000256" key="7">
    <source>
        <dbReference type="ARBA" id="ARBA00022723"/>
    </source>
</evidence>
<evidence type="ECO:0000256" key="11">
    <source>
        <dbReference type="ARBA" id="ARBA00023242"/>
    </source>
</evidence>
<dbReference type="Pfam" id="PF04567">
    <property type="entry name" value="RNA_pol_Rpb2_5"/>
    <property type="match status" value="1"/>
</dbReference>
<dbReference type="InterPro" id="IPR007645">
    <property type="entry name" value="RNA_pol_Rpb2_3"/>
</dbReference>
<keyword evidence="9" id="KW-0862">Zinc</keyword>
<comment type="catalytic activity">
    <reaction evidence="12 15">
        <text>RNA(n) + a ribonucleoside 5'-triphosphate = RNA(n+1) + diphosphate</text>
        <dbReference type="Rhea" id="RHEA:21248"/>
        <dbReference type="Rhea" id="RHEA-COMP:14527"/>
        <dbReference type="Rhea" id="RHEA-COMP:17342"/>
        <dbReference type="ChEBI" id="CHEBI:33019"/>
        <dbReference type="ChEBI" id="CHEBI:61557"/>
        <dbReference type="ChEBI" id="CHEBI:140395"/>
        <dbReference type="EC" id="2.7.7.6"/>
    </reaction>
</comment>
<dbReference type="Pfam" id="PF04563">
    <property type="entry name" value="RNA_pol_Rpb2_1"/>
    <property type="match status" value="1"/>
</dbReference>
<dbReference type="EC" id="2.7.7.6" evidence="15"/>
<dbReference type="InParanoid" id="A0A316YD02"/>
<dbReference type="Gene3D" id="3.90.1100.10">
    <property type="match status" value="1"/>
</dbReference>
<keyword evidence="11" id="KW-0539">Nucleus</keyword>
<dbReference type="Pfam" id="PF04566">
    <property type="entry name" value="RNA_pol_Rpb2_4"/>
    <property type="match status" value="1"/>
</dbReference>
<dbReference type="GO" id="GO:0032549">
    <property type="term" value="F:ribonucleoside binding"/>
    <property type="evidence" value="ECO:0007669"/>
    <property type="project" value="InterPro"/>
</dbReference>
<dbReference type="FunFam" id="3.90.1100.10:FF:000019">
    <property type="entry name" value="DNA-directed RNA polymerase subunit beta"/>
    <property type="match status" value="1"/>
</dbReference>
<dbReference type="FunCoup" id="A0A316YD02">
    <property type="interactions" value="533"/>
</dbReference>
<dbReference type="InterPro" id="IPR037033">
    <property type="entry name" value="DNA-dir_RNAP_su2_hyb_sf"/>
</dbReference>
<dbReference type="GO" id="GO:0003677">
    <property type="term" value="F:DNA binding"/>
    <property type="evidence" value="ECO:0007669"/>
    <property type="project" value="InterPro"/>
</dbReference>
<protein>
    <recommendedName>
        <fullName evidence="15">DNA-directed RNA polymerase subunit beta</fullName>
        <ecNumber evidence="15">2.7.7.6</ecNumber>
    </recommendedName>
</protein>
<keyword evidence="6 15" id="KW-0548">Nucleotidyltransferase</keyword>
<dbReference type="GO" id="GO:0000428">
    <property type="term" value="C:DNA-directed RNA polymerase complex"/>
    <property type="evidence" value="ECO:0007669"/>
    <property type="project" value="UniProtKB-KW"/>
</dbReference>
<evidence type="ECO:0000256" key="14">
    <source>
        <dbReference type="RuleBase" id="RU000434"/>
    </source>
</evidence>
<feature type="compositionally biased region" description="Basic and acidic residues" evidence="16">
    <location>
        <begin position="18"/>
        <end position="28"/>
    </location>
</feature>
<accession>A0A316YD02</accession>
<dbReference type="InterPro" id="IPR007644">
    <property type="entry name" value="RNA_pol_bsu_protrusion"/>
</dbReference>
<keyword evidence="7" id="KW-0479">Metal-binding</keyword>
<dbReference type="FunFam" id="3.90.1800.10:FF:000003">
    <property type="entry name" value="DNA-directed RNA polymerase subunit beta"/>
    <property type="match status" value="1"/>
</dbReference>
<dbReference type="FunFam" id="2.40.270.10:FF:000006">
    <property type="entry name" value="DNA-directed RNA polymerase subunit beta"/>
    <property type="match status" value="1"/>
</dbReference>
<dbReference type="AlphaFoldDB" id="A0A316YD02"/>